<dbReference type="PANTHER" id="PTHR32361">
    <property type="entry name" value="FERRIC/CUPRIC REDUCTASE TRANSMEMBRANE COMPONENT"/>
    <property type="match status" value="1"/>
</dbReference>
<dbReference type="PROSITE" id="PS51384">
    <property type="entry name" value="FAD_FR"/>
    <property type="match status" value="1"/>
</dbReference>
<evidence type="ECO:0000256" key="13">
    <source>
        <dbReference type="ARBA" id="ARBA00048483"/>
    </source>
</evidence>
<dbReference type="Pfam" id="PF01794">
    <property type="entry name" value="Ferric_reduct"/>
    <property type="match status" value="1"/>
</dbReference>
<dbReference type="OrthoDB" id="3944240at2759"/>
<keyword evidence="11 15" id="KW-0472">Membrane</keyword>
<evidence type="ECO:0000256" key="12">
    <source>
        <dbReference type="ARBA" id="ARBA00023180"/>
    </source>
</evidence>
<dbReference type="PANTHER" id="PTHR32361:SF9">
    <property type="entry name" value="FERRIC REDUCTASE TRANSMEMBRANE COMPONENT 3-RELATED"/>
    <property type="match status" value="1"/>
</dbReference>
<dbReference type="Pfam" id="PF08022">
    <property type="entry name" value="FAD_binding_8"/>
    <property type="match status" value="1"/>
</dbReference>
<evidence type="ECO:0000256" key="7">
    <source>
        <dbReference type="ARBA" id="ARBA00022982"/>
    </source>
</evidence>
<dbReference type="EC" id="1.16.1.9" evidence="3"/>
<accession>A0A8E2FB88</accession>
<feature type="region of interest" description="Disordered" evidence="14">
    <location>
        <begin position="525"/>
        <end position="553"/>
    </location>
</feature>
<evidence type="ECO:0000313" key="17">
    <source>
        <dbReference type="EMBL" id="OCL13763.1"/>
    </source>
</evidence>
<evidence type="ECO:0000256" key="4">
    <source>
        <dbReference type="ARBA" id="ARBA00022448"/>
    </source>
</evidence>
<feature type="transmembrane region" description="Helical" evidence="15">
    <location>
        <begin position="57"/>
        <end position="79"/>
    </location>
</feature>
<dbReference type="CDD" id="cd06186">
    <property type="entry name" value="NOX_Duox_like_FAD_NADP"/>
    <property type="match status" value="1"/>
</dbReference>
<proteinExistence type="inferred from homology"/>
<evidence type="ECO:0000313" key="18">
    <source>
        <dbReference type="Proteomes" id="UP000250140"/>
    </source>
</evidence>
<keyword evidence="5" id="KW-1003">Cell membrane</keyword>
<evidence type="ECO:0000256" key="10">
    <source>
        <dbReference type="ARBA" id="ARBA00023065"/>
    </source>
</evidence>
<dbReference type="InterPro" id="IPR013121">
    <property type="entry name" value="Fe_red_NAD-bd_6"/>
</dbReference>
<evidence type="ECO:0000256" key="2">
    <source>
        <dbReference type="ARBA" id="ARBA00006278"/>
    </source>
</evidence>
<comment type="catalytic activity">
    <reaction evidence="13">
        <text>2 a Fe(II)-siderophore + NADP(+) + H(+) = 2 a Fe(III)-siderophore + NADPH</text>
        <dbReference type="Rhea" id="RHEA:28795"/>
        <dbReference type="Rhea" id="RHEA-COMP:11342"/>
        <dbReference type="Rhea" id="RHEA-COMP:11344"/>
        <dbReference type="ChEBI" id="CHEBI:15378"/>
        <dbReference type="ChEBI" id="CHEBI:29033"/>
        <dbReference type="ChEBI" id="CHEBI:29034"/>
        <dbReference type="ChEBI" id="CHEBI:57783"/>
        <dbReference type="ChEBI" id="CHEBI:58349"/>
        <dbReference type="EC" id="1.16.1.9"/>
    </reaction>
</comment>
<reference evidence="17 18" key="1">
    <citation type="journal article" date="2016" name="Nat. Commun.">
        <title>Ectomycorrhizal ecology is imprinted in the genome of the dominant symbiotic fungus Cenococcum geophilum.</title>
        <authorList>
            <consortium name="DOE Joint Genome Institute"/>
            <person name="Peter M."/>
            <person name="Kohler A."/>
            <person name="Ohm R.A."/>
            <person name="Kuo A."/>
            <person name="Krutzmann J."/>
            <person name="Morin E."/>
            <person name="Arend M."/>
            <person name="Barry K.W."/>
            <person name="Binder M."/>
            <person name="Choi C."/>
            <person name="Clum A."/>
            <person name="Copeland A."/>
            <person name="Grisel N."/>
            <person name="Haridas S."/>
            <person name="Kipfer T."/>
            <person name="LaButti K."/>
            <person name="Lindquist E."/>
            <person name="Lipzen A."/>
            <person name="Maire R."/>
            <person name="Meier B."/>
            <person name="Mihaltcheva S."/>
            <person name="Molinier V."/>
            <person name="Murat C."/>
            <person name="Poggeler S."/>
            <person name="Quandt C.A."/>
            <person name="Sperisen C."/>
            <person name="Tritt A."/>
            <person name="Tisserant E."/>
            <person name="Crous P.W."/>
            <person name="Henrissat B."/>
            <person name="Nehls U."/>
            <person name="Egli S."/>
            <person name="Spatafora J.W."/>
            <person name="Grigoriev I.V."/>
            <person name="Martin F.M."/>
        </authorList>
    </citation>
    <scope>NUCLEOTIDE SEQUENCE [LARGE SCALE GENOMIC DNA]</scope>
    <source>
        <strain evidence="17 18">CBS 207.34</strain>
    </source>
</reference>
<dbReference type="GO" id="GO:0006879">
    <property type="term" value="P:intracellular iron ion homeostasis"/>
    <property type="evidence" value="ECO:0007669"/>
    <property type="project" value="TreeGrafter"/>
</dbReference>
<dbReference type="InterPro" id="IPR013112">
    <property type="entry name" value="FAD-bd_8"/>
</dbReference>
<evidence type="ECO:0000256" key="5">
    <source>
        <dbReference type="ARBA" id="ARBA00022475"/>
    </source>
</evidence>
<comment type="subcellular location">
    <subcellularLocation>
        <location evidence="1">Cell membrane</location>
        <topology evidence="1">Multi-pass membrane protein</topology>
    </subcellularLocation>
</comment>
<keyword evidence="4" id="KW-0813">Transport</keyword>
<keyword evidence="7" id="KW-0249">Electron transport</keyword>
<dbReference type="SUPFAM" id="SSF63380">
    <property type="entry name" value="Riboflavin synthase domain-like"/>
    <property type="match status" value="1"/>
</dbReference>
<evidence type="ECO:0000256" key="15">
    <source>
        <dbReference type="SAM" id="Phobius"/>
    </source>
</evidence>
<evidence type="ECO:0000256" key="3">
    <source>
        <dbReference type="ARBA" id="ARBA00012668"/>
    </source>
</evidence>
<dbReference type="InterPro" id="IPR017927">
    <property type="entry name" value="FAD-bd_FR_type"/>
</dbReference>
<dbReference type="GO" id="GO:0052851">
    <property type="term" value="F:ferric-chelate reductase (NADPH) activity"/>
    <property type="evidence" value="ECO:0007669"/>
    <property type="project" value="UniProtKB-EC"/>
</dbReference>
<evidence type="ECO:0000256" key="11">
    <source>
        <dbReference type="ARBA" id="ARBA00023136"/>
    </source>
</evidence>
<dbReference type="InterPro" id="IPR017938">
    <property type="entry name" value="Riboflavin_synthase-like_b-brl"/>
</dbReference>
<evidence type="ECO:0000256" key="1">
    <source>
        <dbReference type="ARBA" id="ARBA00004651"/>
    </source>
</evidence>
<evidence type="ECO:0000256" key="6">
    <source>
        <dbReference type="ARBA" id="ARBA00022692"/>
    </source>
</evidence>
<keyword evidence="10" id="KW-0406">Ion transport</keyword>
<feature type="compositionally biased region" description="Polar residues" evidence="14">
    <location>
        <begin position="535"/>
        <end position="544"/>
    </location>
</feature>
<dbReference type="InterPro" id="IPR013130">
    <property type="entry name" value="Fe3_Rdtase_TM_dom"/>
</dbReference>
<feature type="transmembrane region" description="Helical" evidence="15">
    <location>
        <begin position="127"/>
        <end position="146"/>
    </location>
</feature>
<keyword evidence="9" id="KW-0560">Oxidoreductase</keyword>
<keyword evidence="12" id="KW-0325">Glycoprotein</keyword>
<feature type="transmembrane region" description="Helical" evidence="15">
    <location>
        <begin position="166"/>
        <end position="192"/>
    </location>
</feature>
<name>A0A8E2FB88_9PEZI</name>
<keyword evidence="8 15" id="KW-1133">Transmembrane helix</keyword>
<dbReference type="SFLD" id="SFLDS00052">
    <property type="entry name" value="Ferric_Reductase_Domain"/>
    <property type="match status" value="1"/>
</dbReference>
<dbReference type="GO" id="GO:0015677">
    <property type="term" value="P:copper ion import"/>
    <property type="evidence" value="ECO:0007669"/>
    <property type="project" value="TreeGrafter"/>
</dbReference>
<feature type="transmembrane region" description="Helical" evidence="15">
    <location>
        <begin position="204"/>
        <end position="224"/>
    </location>
</feature>
<dbReference type="GO" id="GO:0005886">
    <property type="term" value="C:plasma membrane"/>
    <property type="evidence" value="ECO:0007669"/>
    <property type="project" value="UniProtKB-SubCell"/>
</dbReference>
<dbReference type="InterPro" id="IPR039261">
    <property type="entry name" value="FNR_nucleotide-bd"/>
</dbReference>
<dbReference type="GO" id="GO:0006826">
    <property type="term" value="P:iron ion transport"/>
    <property type="evidence" value="ECO:0007669"/>
    <property type="project" value="TreeGrafter"/>
</dbReference>
<keyword evidence="18" id="KW-1185">Reference proteome</keyword>
<dbReference type="InterPro" id="IPR051410">
    <property type="entry name" value="Ferric/Cupric_Reductase"/>
</dbReference>
<feature type="transmembrane region" description="Helical" evidence="15">
    <location>
        <begin position="426"/>
        <end position="449"/>
    </location>
</feature>
<dbReference type="AlphaFoldDB" id="A0A8E2FB88"/>
<dbReference type="Proteomes" id="UP000250140">
    <property type="component" value="Unassembled WGS sequence"/>
</dbReference>
<organism evidence="17 18">
    <name type="scientific">Glonium stellatum</name>
    <dbReference type="NCBI Taxonomy" id="574774"/>
    <lineage>
        <taxon>Eukaryota</taxon>
        <taxon>Fungi</taxon>
        <taxon>Dikarya</taxon>
        <taxon>Ascomycota</taxon>
        <taxon>Pezizomycotina</taxon>
        <taxon>Dothideomycetes</taxon>
        <taxon>Pleosporomycetidae</taxon>
        <taxon>Gloniales</taxon>
        <taxon>Gloniaceae</taxon>
        <taxon>Glonium</taxon>
    </lineage>
</organism>
<evidence type="ECO:0000256" key="9">
    <source>
        <dbReference type="ARBA" id="ARBA00023002"/>
    </source>
</evidence>
<sequence length="609" mass="67332">MDMSGMGMPMPSPDNPSGPLTTAGLDMTNSTVQANYLASLLDDTELQVTSNLYATRFWYGIVVVIGIAAIFNIVLRLLLYTRLKNAASGKPNITNFFKRTVTVVTTAFRKTSYPQIFFSHHTGLGRLPPFGIIIMVLAYIAYLFALEYINVQIPGDQNKQAISVRAGWLTITQVPLLVLLAGKVNLIGFFTGVSYERLNILHRWVARGMLITATMHFVYQNVLWSDRGLLQLEWNTDTCPPSGIAAYSFILWMNITTIAPIRNWWYEFFVIQHLITWFGFVVAIMYHLPSTALYSRVYIWISIGLYCLDRLLRSLRSIYNNIRPGRATLMKMPGGVTKIVVRSRQVKHWAPGSFVLLSLPRFGVGQSHPATIASVPSSHGGDLVFILRAHQGFTTRILAGASESIESKATYLAFIDGPYGGTHLDFAAFSTVILIAGSTGVTFTLSLLLDLAARAPTKKLLLQEIVFIWAIKKKSCYSWISSELQQAMDILHVAGIRCSTGIFITDDKKLVGSDSNLEQKQLASSGSIHEKCSPEGSQSPASNEQDSRFRTGRPDTHSILFDAQSRADGEMGVAVCGPMGLSTSVRMQVTSLISKTKPGIYLHAESFGW</sequence>
<feature type="transmembrane region" description="Helical" evidence="15">
    <location>
        <begin position="244"/>
        <end position="261"/>
    </location>
</feature>
<dbReference type="Pfam" id="PF08030">
    <property type="entry name" value="NAD_binding_6"/>
    <property type="match status" value="1"/>
</dbReference>
<evidence type="ECO:0000256" key="8">
    <source>
        <dbReference type="ARBA" id="ARBA00022989"/>
    </source>
</evidence>
<dbReference type="SFLD" id="SFLDG01168">
    <property type="entry name" value="Ferric_reductase_subgroup_(FRE"/>
    <property type="match status" value="1"/>
</dbReference>
<dbReference type="Gene3D" id="3.40.50.80">
    <property type="entry name" value="Nucleotide-binding domain of ferredoxin-NADP reductase (FNR) module"/>
    <property type="match status" value="1"/>
</dbReference>
<protein>
    <recommendedName>
        <fullName evidence="3">ferric-chelate reductase (NADPH)</fullName>
        <ecNumber evidence="3">1.16.1.9</ecNumber>
    </recommendedName>
</protein>
<dbReference type="EMBL" id="KV748674">
    <property type="protein sequence ID" value="OCL13763.1"/>
    <property type="molecule type" value="Genomic_DNA"/>
</dbReference>
<gene>
    <name evidence="17" type="ORF">AOQ84DRAFT_412313</name>
</gene>
<comment type="similarity">
    <text evidence="2">Belongs to the ferric reductase (FRE) family.</text>
</comment>
<keyword evidence="6 15" id="KW-0812">Transmembrane</keyword>
<evidence type="ECO:0000259" key="16">
    <source>
        <dbReference type="PROSITE" id="PS51384"/>
    </source>
</evidence>
<feature type="region of interest" description="Disordered" evidence="14">
    <location>
        <begin position="1"/>
        <end position="24"/>
    </location>
</feature>
<feature type="domain" description="FAD-binding FR-type" evidence="16">
    <location>
        <begin position="275"/>
        <end position="425"/>
    </location>
</feature>
<evidence type="ECO:0000256" key="14">
    <source>
        <dbReference type="SAM" id="MobiDB-lite"/>
    </source>
</evidence>
<dbReference type="SUPFAM" id="SSF52343">
    <property type="entry name" value="Ferredoxin reductase-like, C-terminal NADP-linked domain"/>
    <property type="match status" value="1"/>
</dbReference>